<evidence type="ECO:0000313" key="8">
    <source>
        <dbReference type="Proteomes" id="UP000005753"/>
    </source>
</evidence>
<comment type="catalytic activity">
    <reaction evidence="5">
        <text>a 2'-deoxyadenosine in DNA + S-adenosyl-L-methionine = an N(6)-methyl-2'-deoxyadenosine in DNA + S-adenosyl-L-homocysteine + H(+)</text>
        <dbReference type="Rhea" id="RHEA:15197"/>
        <dbReference type="Rhea" id="RHEA-COMP:12418"/>
        <dbReference type="Rhea" id="RHEA-COMP:12419"/>
        <dbReference type="ChEBI" id="CHEBI:15378"/>
        <dbReference type="ChEBI" id="CHEBI:57856"/>
        <dbReference type="ChEBI" id="CHEBI:59789"/>
        <dbReference type="ChEBI" id="CHEBI:90615"/>
        <dbReference type="ChEBI" id="CHEBI:90616"/>
        <dbReference type="EC" id="2.1.1.72"/>
    </reaction>
</comment>
<keyword evidence="4" id="KW-0949">S-adenosyl-L-methionine</keyword>
<organism evidence="7 8">
    <name type="scientific">Eubacterium cellulosolvens (strain ATCC 43171 / JCM 9499 / 6)</name>
    <name type="common">Cillobacterium cellulosolvens</name>
    <dbReference type="NCBI Taxonomy" id="633697"/>
    <lineage>
        <taxon>Bacteria</taxon>
        <taxon>Bacillati</taxon>
        <taxon>Bacillota</taxon>
        <taxon>Clostridia</taxon>
        <taxon>Eubacteriales</taxon>
        <taxon>Eubacteriaceae</taxon>
        <taxon>Eubacterium</taxon>
    </lineage>
</organism>
<dbReference type="OrthoDB" id="32195at2"/>
<dbReference type="InterPro" id="IPR002052">
    <property type="entry name" value="DNA_methylase_N6_adenine_CS"/>
</dbReference>
<dbReference type="InterPro" id="IPR047939">
    <property type="entry name" value="BREX_1_PglX"/>
</dbReference>
<dbReference type="PANTHER" id="PTHR33841">
    <property type="entry name" value="DNA METHYLTRANSFERASE YEEA-RELATED"/>
    <property type="match status" value="1"/>
</dbReference>
<dbReference type="eggNOG" id="COG1002">
    <property type="taxonomic scope" value="Bacteria"/>
</dbReference>
<keyword evidence="8" id="KW-1185">Reference proteome</keyword>
<feature type="domain" description="Type II methyltransferase M.TaqI-like" evidence="6">
    <location>
        <begin position="368"/>
        <end position="607"/>
    </location>
</feature>
<dbReference type="AlphaFoldDB" id="I5AWU5"/>
<protein>
    <recommendedName>
        <fullName evidence="1">site-specific DNA-methyltransferase (adenine-specific)</fullName>
        <ecNumber evidence="1">2.1.1.72</ecNumber>
    </recommendedName>
</protein>
<evidence type="ECO:0000313" key="7">
    <source>
        <dbReference type="EMBL" id="EIM58268.1"/>
    </source>
</evidence>
<dbReference type="NCBIfam" id="NF033452">
    <property type="entry name" value="BREX_1_MTaseX"/>
    <property type="match status" value="1"/>
</dbReference>
<dbReference type="Proteomes" id="UP000005753">
    <property type="component" value="Chromosome"/>
</dbReference>
<dbReference type="InterPro" id="IPR029063">
    <property type="entry name" value="SAM-dependent_MTases_sf"/>
</dbReference>
<proteinExistence type="predicted"/>
<dbReference type="Pfam" id="PF07669">
    <property type="entry name" value="Eco57I"/>
    <property type="match status" value="1"/>
</dbReference>
<reference evidence="7 8" key="1">
    <citation type="submission" date="2010-08" db="EMBL/GenBank/DDBJ databases">
        <authorList>
            <consortium name="US DOE Joint Genome Institute (JGI-PGF)"/>
            <person name="Lucas S."/>
            <person name="Copeland A."/>
            <person name="Lapidus A."/>
            <person name="Cheng J.-F."/>
            <person name="Bruce D."/>
            <person name="Goodwin L."/>
            <person name="Pitluck S."/>
            <person name="Land M.L."/>
            <person name="Hauser L."/>
            <person name="Chang Y.-J."/>
            <person name="Anderson I.J."/>
            <person name="Johnson E."/>
            <person name="Mulhopadhyay B."/>
            <person name="Kyrpides N."/>
            <person name="Woyke T.J."/>
        </authorList>
    </citation>
    <scope>NUCLEOTIDE SEQUENCE [LARGE SCALE GENOMIC DNA]</scope>
    <source>
        <strain evidence="7 8">6</strain>
    </source>
</reference>
<reference evidence="7 8" key="2">
    <citation type="submission" date="2012-02" db="EMBL/GenBank/DDBJ databases">
        <title>Improved High-Quality Draft sequence of Eubacterium cellulosolvens 6.</title>
        <authorList>
            <consortium name="US DOE Joint Genome Institute"/>
            <person name="Lucas S."/>
            <person name="Han J."/>
            <person name="Lapidus A."/>
            <person name="Cheng J.-F."/>
            <person name="Goodwin L."/>
            <person name="Pitluck S."/>
            <person name="Peters L."/>
            <person name="Mikhailova N."/>
            <person name="Gu W."/>
            <person name="Detter J.C."/>
            <person name="Han C."/>
            <person name="Tapia R."/>
            <person name="Land M."/>
            <person name="Hauser L."/>
            <person name="Kyrpides N."/>
            <person name="Ivanova N."/>
            <person name="Pagani I."/>
            <person name="Johnson E."/>
            <person name="Mukhopadhyay B."/>
            <person name="Anderson I."/>
            <person name="Woyke T."/>
        </authorList>
    </citation>
    <scope>NUCLEOTIDE SEQUENCE [LARGE SCALE GENOMIC DNA]</scope>
    <source>
        <strain evidence="7 8">6</strain>
    </source>
</reference>
<name>I5AWU5_EUBC6</name>
<dbReference type="InterPro" id="IPR011639">
    <property type="entry name" value="MethylTrfase_TaqI-like_dom"/>
</dbReference>
<evidence type="ECO:0000259" key="6">
    <source>
        <dbReference type="Pfam" id="PF07669"/>
    </source>
</evidence>
<dbReference type="GO" id="GO:0006304">
    <property type="term" value="P:DNA modification"/>
    <property type="evidence" value="ECO:0007669"/>
    <property type="project" value="InterPro"/>
</dbReference>
<dbReference type="GO" id="GO:0003676">
    <property type="term" value="F:nucleic acid binding"/>
    <property type="evidence" value="ECO:0007669"/>
    <property type="project" value="InterPro"/>
</dbReference>
<evidence type="ECO:0000256" key="4">
    <source>
        <dbReference type="ARBA" id="ARBA00022691"/>
    </source>
</evidence>
<dbReference type="Gene3D" id="3.40.50.150">
    <property type="entry name" value="Vaccinia Virus protein VP39"/>
    <property type="match status" value="1"/>
</dbReference>
<dbReference type="GO" id="GO:0009007">
    <property type="term" value="F:site-specific DNA-methyltransferase (adenine-specific) activity"/>
    <property type="evidence" value="ECO:0007669"/>
    <property type="project" value="UniProtKB-EC"/>
</dbReference>
<dbReference type="SUPFAM" id="SSF53335">
    <property type="entry name" value="S-adenosyl-L-methionine-dependent methyltransferases"/>
    <property type="match status" value="1"/>
</dbReference>
<sequence length="1219" mass="140667">MDKTAIRNFAIEARKILMKSAITEAGFYGITEDGCKDPVQKGNDFEVYETVAGTENRIFGDDIKRRANLVQAIRDLGFEQVIEETAYTWFNRIIAIRFMEVNNYLPTRVRVLSSETGSGTPDIITQADTVELNLTSDELEKIQTAKRENRYDDAFRMLFIKQCNELNAILPGLFEQTDDYMELLLKITYTSDGVIRMLVDSIPEDDFNVETEGQVEIIGWMYQYYNTELKDDTFAKLKKNIKITKERIPAATQLFTPDWIVRYMVENSLGRVWIEHLRAVNPSVDEKAKAEEFGWKYYLPEAEQEDDVQAQLVEIRKTYKDLTPQDITCIDPCMGSGHILVYMFDVLMDIYRSEGFSEREAVFDILEKNIRGLDIDRRAYQLSYFALMMKARGYNRIFFRGHEDTNGNRVQAVPQVYAIEESNFVDREQLKYFGAGLDELSKNNAFNQLNGLIDSLKDAKEYGSILNIENYDWNLLRTYVAGINEEGQSSLFGYMAYQSSALLKRLISVGEVLACRYDSVVTNPPYMGSNGMDKSLTDYLVSNYPETKYDLSTVMMERSLKYAKHGGYISMINIPVWMFLSSYEKLRKRLLNDCTFANMAHFGRGVFGSDFGTTSFVIRNLKQDNYCGYYKKLYKRQGAVDSLDEKLEMFFDEQLNYYTKQEDFYLIPGYPIAYWVKNKELFTVGEPLEIIANPRQGLKTLDNERFLKNWYEVDFTKVGFDFSSLEEAKASKKKWFPINHGGEYHKYYGNNCILVNWENDGEEMKKLAIDKYNSITRTITNMGSYFKEGITWTVISSASTSFRRYYKGFIFSNSGQSIVPETPELLDYLTGLLNTKIIQYILAVLSPTLGFESGYLKKIAIRVDDNYKQEVETLTREAIQISKEDWDSFETSWDFKKHPFIQYKTTGLIKDAFENWREVTNQRYRRMKDIQQRLNEIFIDIYGLSDELTPEIDERDITLSMADKKEDAESFVSYLVGCIFGRYSVDTDGIAYAGGEWETDGYKTISVDMDNIIPITDEEYLEDDIVNRICSAIADIYGEENLDANIAFIADSLDVSGANPKDKLRHYFQGNFFKKHCSTYSFGSSGRKPIYWMFDAGKQNSFKCLIYLHRYEEDTVGLIRSDYLSKVQNAIENALKNAEYAINTSGSAVDRAQATKKRDKYIKQLAEIRAYYPALSHIALQRIGLNLDDGVKANYAKFQGIEVSVEGEKKQKVDLLAKI</sequence>
<evidence type="ECO:0000256" key="2">
    <source>
        <dbReference type="ARBA" id="ARBA00022603"/>
    </source>
</evidence>
<dbReference type="InterPro" id="IPR050953">
    <property type="entry name" value="N4_N6_ade-DNA_methylase"/>
</dbReference>
<evidence type="ECO:0000256" key="1">
    <source>
        <dbReference type="ARBA" id="ARBA00011900"/>
    </source>
</evidence>
<accession>I5AWU5</accession>
<gene>
    <name evidence="7" type="ORF">EubceDRAFT1_2550</name>
</gene>
<evidence type="ECO:0000256" key="5">
    <source>
        <dbReference type="ARBA" id="ARBA00047942"/>
    </source>
</evidence>
<dbReference type="HOGENOM" id="CLU_007510_1_0_9"/>
<dbReference type="EMBL" id="CM001487">
    <property type="protein sequence ID" value="EIM58268.1"/>
    <property type="molecule type" value="Genomic_DNA"/>
</dbReference>
<keyword evidence="2" id="KW-0489">Methyltransferase</keyword>
<evidence type="ECO:0000256" key="3">
    <source>
        <dbReference type="ARBA" id="ARBA00022679"/>
    </source>
</evidence>
<dbReference type="eggNOG" id="COG0827">
    <property type="taxonomic scope" value="Bacteria"/>
</dbReference>
<dbReference type="EC" id="2.1.1.72" evidence="1"/>
<dbReference type="STRING" id="633697.EubceDRAFT1_2550"/>
<dbReference type="PROSITE" id="PS00092">
    <property type="entry name" value="N6_MTASE"/>
    <property type="match status" value="1"/>
</dbReference>
<dbReference type="PANTHER" id="PTHR33841:SF1">
    <property type="entry name" value="DNA METHYLTRANSFERASE A"/>
    <property type="match status" value="1"/>
</dbReference>
<dbReference type="GO" id="GO:0032259">
    <property type="term" value="P:methylation"/>
    <property type="evidence" value="ECO:0007669"/>
    <property type="project" value="UniProtKB-KW"/>
</dbReference>
<keyword evidence="3" id="KW-0808">Transferase</keyword>